<proteinExistence type="predicted"/>
<dbReference type="SMART" id="SM00347">
    <property type="entry name" value="HTH_MARR"/>
    <property type="match status" value="1"/>
</dbReference>
<dbReference type="Gene3D" id="1.10.10.10">
    <property type="entry name" value="Winged helix-like DNA-binding domain superfamily/Winged helix DNA-binding domain"/>
    <property type="match status" value="1"/>
</dbReference>
<dbReference type="Pfam" id="PF12802">
    <property type="entry name" value="MarR_2"/>
    <property type="match status" value="1"/>
</dbReference>
<feature type="domain" description="HTH marR-type" evidence="1">
    <location>
        <begin position="38"/>
        <end position="138"/>
    </location>
</feature>
<evidence type="ECO:0000313" key="3">
    <source>
        <dbReference type="Proteomes" id="UP000774570"/>
    </source>
</evidence>
<evidence type="ECO:0000313" key="2">
    <source>
        <dbReference type="EMBL" id="MBW8480754.1"/>
    </source>
</evidence>
<comment type="caution">
    <text evidence="2">The sequence shown here is derived from an EMBL/GenBank/DDBJ whole genome shotgun (WGS) entry which is preliminary data.</text>
</comment>
<dbReference type="InterPro" id="IPR036388">
    <property type="entry name" value="WH-like_DNA-bd_sf"/>
</dbReference>
<reference evidence="2 3" key="1">
    <citation type="submission" date="2021-07" db="EMBL/GenBank/DDBJ databases">
        <title>Actinomadura sp. PM05-2 isolated from lichen.</title>
        <authorList>
            <person name="Somphong A."/>
            <person name="Phongsopitanun W."/>
            <person name="Tanasupawat S."/>
            <person name="Peongsungnone V."/>
        </authorList>
    </citation>
    <scope>NUCLEOTIDE SEQUENCE [LARGE SCALE GENOMIC DNA]</scope>
    <source>
        <strain evidence="2 3">PM05-2</strain>
    </source>
</reference>
<keyword evidence="3" id="KW-1185">Reference proteome</keyword>
<organism evidence="2 3">
    <name type="scientific">Actinomadura parmotrematis</name>
    <dbReference type="NCBI Taxonomy" id="2864039"/>
    <lineage>
        <taxon>Bacteria</taxon>
        <taxon>Bacillati</taxon>
        <taxon>Actinomycetota</taxon>
        <taxon>Actinomycetes</taxon>
        <taxon>Streptosporangiales</taxon>
        <taxon>Thermomonosporaceae</taxon>
        <taxon>Actinomadura</taxon>
    </lineage>
</organism>
<sequence length="174" mass="18320">MSGNGIGDGAETDVAVLVRLLGRMVRNVKSHGGGRLIERVKDAGLGPRHMPVMFALVMGGPAPVGALAAEVGLSPATVSQLTGELERAGFVVRSPDEADRRRTIVSVHPDYGADAERFVESRLAPMRMTMERLAPEDRAAFLRGWELLVRMQEEVLGTGPGSGGHGLCGPPDGG</sequence>
<evidence type="ECO:0000259" key="1">
    <source>
        <dbReference type="SMART" id="SM00347"/>
    </source>
</evidence>
<dbReference type="InterPro" id="IPR000835">
    <property type="entry name" value="HTH_MarR-typ"/>
</dbReference>
<protein>
    <submittedName>
        <fullName evidence="2">MarR family winged helix-turn-helix transcriptional regulator</fullName>
    </submittedName>
</protein>
<dbReference type="RefSeq" id="WP_220161997.1">
    <property type="nucleotide sequence ID" value="NZ_JAIBOA010000001.1"/>
</dbReference>
<dbReference type="Proteomes" id="UP000774570">
    <property type="component" value="Unassembled WGS sequence"/>
</dbReference>
<dbReference type="EMBL" id="JAIBOA010000001">
    <property type="protein sequence ID" value="MBW8480754.1"/>
    <property type="molecule type" value="Genomic_DNA"/>
</dbReference>
<dbReference type="PANTHER" id="PTHR33164:SF43">
    <property type="entry name" value="HTH-TYPE TRANSCRIPTIONAL REPRESSOR YETL"/>
    <property type="match status" value="1"/>
</dbReference>
<gene>
    <name evidence="2" type="ORF">K1Y72_00140</name>
</gene>
<dbReference type="InterPro" id="IPR036390">
    <property type="entry name" value="WH_DNA-bd_sf"/>
</dbReference>
<dbReference type="InterPro" id="IPR039422">
    <property type="entry name" value="MarR/SlyA-like"/>
</dbReference>
<dbReference type="PANTHER" id="PTHR33164">
    <property type="entry name" value="TRANSCRIPTIONAL REGULATOR, MARR FAMILY"/>
    <property type="match status" value="1"/>
</dbReference>
<dbReference type="CDD" id="cd00090">
    <property type="entry name" value="HTH_ARSR"/>
    <property type="match status" value="1"/>
</dbReference>
<dbReference type="SUPFAM" id="SSF46785">
    <property type="entry name" value="Winged helix' DNA-binding domain"/>
    <property type="match status" value="1"/>
</dbReference>
<accession>A0ABS7FK67</accession>
<name>A0ABS7FK67_9ACTN</name>
<dbReference type="InterPro" id="IPR011991">
    <property type="entry name" value="ArsR-like_HTH"/>
</dbReference>